<dbReference type="InterPro" id="IPR045398">
    <property type="entry name" value="DUF6515"/>
</dbReference>
<gene>
    <name evidence="4" type="ORF">ACFOSS_00825</name>
</gene>
<feature type="signal peptide" evidence="3">
    <location>
        <begin position="1"/>
        <end position="24"/>
    </location>
</feature>
<organism evidence="4 5">
    <name type="scientific">Pseudaeromonas sharmana</name>
    <dbReference type="NCBI Taxonomy" id="328412"/>
    <lineage>
        <taxon>Bacteria</taxon>
        <taxon>Pseudomonadati</taxon>
        <taxon>Pseudomonadota</taxon>
        <taxon>Gammaproteobacteria</taxon>
        <taxon>Aeromonadales</taxon>
        <taxon>Aeromonadaceae</taxon>
        <taxon>Pseudaeromonas</taxon>
    </lineage>
</organism>
<keyword evidence="2" id="KW-0472">Membrane</keyword>
<reference evidence="5" key="1">
    <citation type="journal article" date="2019" name="Int. J. Syst. Evol. Microbiol.">
        <title>The Global Catalogue of Microorganisms (GCM) 10K type strain sequencing project: providing services to taxonomists for standard genome sequencing and annotation.</title>
        <authorList>
            <consortium name="The Broad Institute Genomics Platform"/>
            <consortium name="The Broad Institute Genome Sequencing Center for Infectious Disease"/>
            <person name="Wu L."/>
            <person name="Ma J."/>
        </authorList>
    </citation>
    <scope>NUCLEOTIDE SEQUENCE [LARGE SCALE GENOMIC DNA]</scope>
    <source>
        <strain evidence="5">CCUG 54939</strain>
    </source>
</reference>
<name>A0ABV8CII3_9GAMM</name>
<protein>
    <submittedName>
        <fullName evidence="4">DUF6515 family protein</fullName>
    </submittedName>
</protein>
<feature type="chain" id="PRO_5046988769" evidence="3">
    <location>
        <begin position="25"/>
        <end position="142"/>
    </location>
</feature>
<dbReference type="Pfam" id="PF20125">
    <property type="entry name" value="DUF6515"/>
    <property type="match status" value="1"/>
</dbReference>
<keyword evidence="2" id="KW-1133">Transmembrane helix</keyword>
<evidence type="ECO:0000256" key="1">
    <source>
        <dbReference type="SAM" id="MobiDB-lite"/>
    </source>
</evidence>
<evidence type="ECO:0000313" key="5">
    <source>
        <dbReference type="Proteomes" id="UP001595692"/>
    </source>
</evidence>
<sequence length="142" mass="15501">MSPKIAAGTLLGLVCLAISQAAIARPWGPMPDRGPGPGPGPEPIPAPQHGIYVDVLPHGYQTVLIAGLTYFVLNDIWYKLQGGRYVMVDKPAAEPEYEQPHGLTQVDIDGGRYYVRDGRFYRRNADGEYLEVPPPASQKSNN</sequence>
<proteinExistence type="predicted"/>
<evidence type="ECO:0000256" key="2">
    <source>
        <dbReference type="SAM" id="Phobius"/>
    </source>
</evidence>
<keyword evidence="5" id="KW-1185">Reference proteome</keyword>
<comment type="caution">
    <text evidence="4">The sequence shown here is derived from an EMBL/GenBank/DDBJ whole genome shotgun (WGS) entry which is preliminary data.</text>
</comment>
<feature type="transmembrane region" description="Helical" evidence="2">
    <location>
        <begin position="59"/>
        <end position="78"/>
    </location>
</feature>
<dbReference type="EMBL" id="JBHSAF010000001">
    <property type="protein sequence ID" value="MFC3912010.1"/>
    <property type="molecule type" value="Genomic_DNA"/>
</dbReference>
<evidence type="ECO:0000256" key="3">
    <source>
        <dbReference type="SAM" id="SignalP"/>
    </source>
</evidence>
<feature type="compositionally biased region" description="Pro residues" evidence="1">
    <location>
        <begin position="28"/>
        <end position="46"/>
    </location>
</feature>
<evidence type="ECO:0000313" key="4">
    <source>
        <dbReference type="EMBL" id="MFC3912010.1"/>
    </source>
</evidence>
<accession>A0ABV8CII3</accession>
<keyword evidence="2" id="KW-0812">Transmembrane</keyword>
<keyword evidence="3" id="KW-0732">Signal</keyword>
<feature type="region of interest" description="Disordered" evidence="1">
    <location>
        <begin position="27"/>
        <end position="46"/>
    </location>
</feature>
<dbReference type="RefSeq" id="WP_377149932.1">
    <property type="nucleotide sequence ID" value="NZ_JBHSAF010000001.1"/>
</dbReference>
<dbReference type="Proteomes" id="UP001595692">
    <property type="component" value="Unassembled WGS sequence"/>
</dbReference>